<dbReference type="Gene3D" id="1.20.900.10">
    <property type="entry name" value="Dbl homology (DH) domain"/>
    <property type="match status" value="1"/>
</dbReference>
<protein>
    <submittedName>
        <fullName evidence="3">RhoGEF domain protein</fullName>
    </submittedName>
</protein>
<evidence type="ECO:0000256" key="1">
    <source>
        <dbReference type="SAM" id="MobiDB-lite"/>
    </source>
</evidence>
<proteinExistence type="predicted"/>
<feature type="compositionally biased region" description="Low complexity" evidence="1">
    <location>
        <begin position="19"/>
        <end position="29"/>
    </location>
</feature>
<dbReference type="RefSeq" id="WP_058495498.1">
    <property type="nucleotide sequence ID" value="NZ_CAAAIU010000010.1"/>
</dbReference>
<evidence type="ECO:0000313" key="3">
    <source>
        <dbReference type="EMBL" id="KTC87573.1"/>
    </source>
</evidence>
<feature type="region of interest" description="Disordered" evidence="1">
    <location>
        <begin position="305"/>
        <end position="382"/>
    </location>
</feature>
<dbReference type="PATRIC" id="fig|1212489.4.peg.1256"/>
<organism evidence="3 4">
    <name type="scientific">Legionella drozanskii LLAP-1</name>
    <dbReference type="NCBI Taxonomy" id="1212489"/>
    <lineage>
        <taxon>Bacteria</taxon>
        <taxon>Pseudomonadati</taxon>
        <taxon>Pseudomonadota</taxon>
        <taxon>Gammaproteobacteria</taxon>
        <taxon>Legionellales</taxon>
        <taxon>Legionellaceae</taxon>
        <taxon>Legionella</taxon>
    </lineage>
</organism>
<dbReference type="GO" id="GO:0005085">
    <property type="term" value="F:guanyl-nucleotide exchange factor activity"/>
    <property type="evidence" value="ECO:0007669"/>
    <property type="project" value="InterPro"/>
</dbReference>
<dbReference type="Proteomes" id="UP000054736">
    <property type="component" value="Unassembled WGS sequence"/>
</dbReference>
<sequence>MLASEQIKEMIEKEKELDTTTSSSQSSIESSHEQLNQDLPQRNLSQNRVIQEIIDTERTFYRSLDILDNYFSSYGKTAKHNDFLIKLRGLLPQLKDVSTKLLQNVTESIRTDLDPSELAKLRQQRTQLIKVFFTIYPIYSELYPTYLKEVREHPEAFKDIELYLADPKANAKQSDLASILIQIIQRGPRYQLLVIAIIKLNNDLTPEDPSRLTFEEIQRIEELLILIKGSIEKVNSELPVLDLKSELESKKGYQFGDFLLRPAYEYLTQEVELDETSTSSTSAPVQSYRPGDLLLRPLYAYLTQEPTDSSKKEKEEPVEKNQSTSSTNSDWGFSRFWSSSKTAAGQSTKPKDSSDFDEQAPQKSGNNDDQKPDDNNEGFTLV</sequence>
<keyword evidence="4" id="KW-1185">Reference proteome</keyword>
<comment type="caution">
    <text evidence="3">The sequence shown here is derived from an EMBL/GenBank/DDBJ whole genome shotgun (WGS) entry which is preliminary data.</text>
</comment>
<dbReference type="SUPFAM" id="SSF48065">
    <property type="entry name" value="DBL homology domain (DH-domain)"/>
    <property type="match status" value="1"/>
</dbReference>
<dbReference type="Pfam" id="PF00621">
    <property type="entry name" value="RhoGEF"/>
    <property type="match status" value="1"/>
</dbReference>
<dbReference type="OrthoDB" id="5654121at2"/>
<dbReference type="SMART" id="SM00325">
    <property type="entry name" value="RhoGEF"/>
    <property type="match status" value="1"/>
</dbReference>
<dbReference type="InterPro" id="IPR035899">
    <property type="entry name" value="DBL_dom_sf"/>
</dbReference>
<name>A0A0W0SXA4_9GAMM</name>
<feature type="compositionally biased region" description="Basic and acidic residues" evidence="1">
    <location>
        <begin position="308"/>
        <end position="319"/>
    </location>
</feature>
<dbReference type="PROSITE" id="PS50010">
    <property type="entry name" value="DH_2"/>
    <property type="match status" value="1"/>
</dbReference>
<dbReference type="STRING" id="1212489.Ldro_1192"/>
<reference evidence="3 4" key="1">
    <citation type="submission" date="2015-11" db="EMBL/GenBank/DDBJ databases">
        <title>Genomic analysis of 38 Legionella species identifies large and diverse effector repertoires.</title>
        <authorList>
            <person name="Burstein D."/>
            <person name="Amaro F."/>
            <person name="Zusman T."/>
            <person name="Lifshitz Z."/>
            <person name="Cohen O."/>
            <person name="Gilbert J.A."/>
            <person name="Pupko T."/>
            <person name="Shuman H.A."/>
            <person name="Segal G."/>
        </authorList>
    </citation>
    <scope>NUCLEOTIDE SEQUENCE [LARGE SCALE GENOMIC DNA]</scope>
    <source>
        <strain evidence="3 4">ATCC 700990</strain>
    </source>
</reference>
<evidence type="ECO:0000259" key="2">
    <source>
        <dbReference type="PROSITE" id="PS50010"/>
    </source>
</evidence>
<evidence type="ECO:0000313" key="4">
    <source>
        <dbReference type="Proteomes" id="UP000054736"/>
    </source>
</evidence>
<feature type="region of interest" description="Disordered" evidence="1">
    <location>
        <begin position="11"/>
        <end position="41"/>
    </location>
</feature>
<feature type="domain" description="DH" evidence="2">
    <location>
        <begin position="45"/>
        <end position="237"/>
    </location>
</feature>
<accession>A0A0W0SXA4</accession>
<gene>
    <name evidence="3" type="ORF">Ldro_1192</name>
</gene>
<dbReference type="AlphaFoldDB" id="A0A0W0SXA4"/>
<feature type="compositionally biased region" description="Polar residues" evidence="1">
    <location>
        <begin position="321"/>
        <end position="348"/>
    </location>
</feature>
<dbReference type="InterPro" id="IPR000219">
    <property type="entry name" value="DH_dom"/>
</dbReference>
<dbReference type="EMBL" id="LNXY01000020">
    <property type="protein sequence ID" value="KTC87573.1"/>
    <property type="molecule type" value="Genomic_DNA"/>
</dbReference>